<dbReference type="Gene3D" id="3.10.10.10">
    <property type="entry name" value="HIV Type 1 Reverse Transcriptase, subunit A, domain 1"/>
    <property type="match status" value="1"/>
</dbReference>
<evidence type="ECO:0000256" key="4">
    <source>
        <dbReference type="ARBA" id="ARBA00022759"/>
    </source>
</evidence>
<dbReference type="InterPro" id="IPR043502">
    <property type="entry name" value="DNA/RNA_pol_sf"/>
</dbReference>
<dbReference type="OrthoDB" id="1750432at2759"/>
<evidence type="ECO:0000313" key="10">
    <source>
        <dbReference type="Proteomes" id="UP000027456"/>
    </source>
</evidence>
<dbReference type="InterPro" id="IPR043128">
    <property type="entry name" value="Rev_trsase/Diguanyl_cyclase"/>
</dbReference>
<dbReference type="GO" id="GO:0003964">
    <property type="term" value="F:RNA-directed DNA polymerase activity"/>
    <property type="evidence" value="ECO:0007669"/>
    <property type="project" value="UniProtKB-KW"/>
</dbReference>
<dbReference type="CDD" id="cd01647">
    <property type="entry name" value="RT_LTR"/>
    <property type="match status" value="1"/>
</dbReference>
<dbReference type="PANTHER" id="PTHR37984">
    <property type="entry name" value="PROTEIN CBG26694"/>
    <property type="match status" value="1"/>
</dbReference>
<evidence type="ECO:0000256" key="5">
    <source>
        <dbReference type="ARBA" id="ARBA00022801"/>
    </source>
</evidence>
<keyword evidence="10" id="KW-1185">Reference proteome</keyword>
<organism evidence="9 10">
    <name type="scientific">Rhizoctonia solani 123E</name>
    <dbReference type="NCBI Taxonomy" id="1423351"/>
    <lineage>
        <taxon>Eukaryota</taxon>
        <taxon>Fungi</taxon>
        <taxon>Dikarya</taxon>
        <taxon>Basidiomycota</taxon>
        <taxon>Agaricomycotina</taxon>
        <taxon>Agaricomycetes</taxon>
        <taxon>Cantharellales</taxon>
        <taxon>Ceratobasidiaceae</taxon>
        <taxon>Rhizoctonia</taxon>
    </lineage>
</organism>
<dbReference type="GO" id="GO:0016787">
    <property type="term" value="F:hydrolase activity"/>
    <property type="evidence" value="ECO:0007669"/>
    <property type="project" value="UniProtKB-KW"/>
</dbReference>
<evidence type="ECO:0000256" key="6">
    <source>
        <dbReference type="ARBA" id="ARBA00022918"/>
    </source>
</evidence>
<feature type="domain" description="Reverse transcriptase" evidence="7">
    <location>
        <begin position="6"/>
        <end position="148"/>
    </location>
</feature>
<keyword evidence="6" id="KW-0695">RNA-directed DNA polymerase</keyword>
<dbReference type="AlphaFoldDB" id="A0A074RHY5"/>
<dbReference type="InterPro" id="IPR000477">
    <property type="entry name" value="RT_dom"/>
</dbReference>
<evidence type="ECO:0000259" key="7">
    <source>
        <dbReference type="Pfam" id="PF00078"/>
    </source>
</evidence>
<keyword evidence="5" id="KW-0378">Hydrolase</keyword>
<dbReference type="Proteomes" id="UP000027456">
    <property type="component" value="Unassembled WGS sequence"/>
</dbReference>
<name>A0A074RHY5_9AGAM</name>
<dbReference type="STRING" id="1423351.A0A074RHY5"/>
<reference evidence="9 10" key="1">
    <citation type="submission" date="2013-12" db="EMBL/GenBank/DDBJ databases">
        <authorList>
            <person name="Cubeta M."/>
            <person name="Pakala S."/>
            <person name="Fedorova N."/>
            <person name="Thomas E."/>
            <person name="Dean R."/>
            <person name="Jabaji S."/>
            <person name="Neate S."/>
            <person name="Toda T."/>
            <person name="Tavantzis S."/>
            <person name="Vilgalys R."/>
            <person name="Bharathan N."/>
            <person name="Pakala S."/>
            <person name="Losada L.S."/>
            <person name="Zafar N."/>
            <person name="Nierman W."/>
        </authorList>
    </citation>
    <scope>NUCLEOTIDE SEQUENCE [LARGE SCALE GENOMIC DNA]</scope>
    <source>
        <strain evidence="9 10">123E</strain>
    </source>
</reference>
<dbReference type="PANTHER" id="PTHR37984:SF5">
    <property type="entry name" value="PROTEIN NYNRIN-LIKE"/>
    <property type="match status" value="1"/>
</dbReference>
<evidence type="ECO:0000259" key="8">
    <source>
        <dbReference type="Pfam" id="PF17917"/>
    </source>
</evidence>
<protein>
    <submittedName>
        <fullName evidence="9">Pol polyprotein/retrotransposon</fullName>
    </submittedName>
</protein>
<dbReference type="Gene3D" id="3.30.70.270">
    <property type="match status" value="2"/>
</dbReference>
<evidence type="ECO:0000256" key="1">
    <source>
        <dbReference type="ARBA" id="ARBA00022679"/>
    </source>
</evidence>
<proteinExistence type="predicted"/>
<dbReference type="CDD" id="cd09274">
    <property type="entry name" value="RNase_HI_RT_Ty3"/>
    <property type="match status" value="1"/>
</dbReference>
<dbReference type="InterPro" id="IPR050951">
    <property type="entry name" value="Retrovirus_Pol_polyprotein"/>
</dbReference>
<dbReference type="HOGENOM" id="CLU_000384_33_10_1"/>
<evidence type="ECO:0000256" key="2">
    <source>
        <dbReference type="ARBA" id="ARBA00022695"/>
    </source>
</evidence>
<dbReference type="InterPro" id="IPR041373">
    <property type="entry name" value="RT_RNaseH"/>
</dbReference>
<evidence type="ECO:0000313" key="9">
    <source>
        <dbReference type="EMBL" id="KEP45020.1"/>
    </source>
</evidence>
<dbReference type="Pfam" id="PF00078">
    <property type="entry name" value="RVT_1"/>
    <property type="match status" value="1"/>
</dbReference>
<feature type="domain" description="Reverse transcriptase RNase H-like" evidence="8">
    <location>
        <begin position="222"/>
        <end position="315"/>
    </location>
</feature>
<evidence type="ECO:0000256" key="3">
    <source>
        <dbReference type="ARBA" id="ARBA00022722"/>
    </source>
</evidence>
<dbReference type="EMBL" id="AZST01002360">
    <property type="protein sequence ID" value="KEP45020.1"/>
    <property type="molecule type" value="Genomic_DNA"/>
</dbReference>
<keyword evidence="2" id="KW-0548">Nucleotidyltransferase</keyword>
<keyword evidence="4" id="KW-0255">Endonuclease</keyword>
<gene>
    <name evidence="9" type="ORF">V565_329160</name>
</gene>
<sequence>MASPLPNNQPLLWRIQSNKYQSLIDGKDAYEQIWVEPEDVHKTMFTTPDGTMVSEVMQQGDTNAGATYQSLMNVLLAEGIGKYWDVFLDDIIVYTDTVEEDVQRMKDPKKMQFLAKNLHVLGHYIDEKGIKMDPDKVDNVMGWKVPTSKDQIQAFLGAVGYLAPNCEGIRIPMGVLTQCTAGTKPWKWDHTAQRAFDEVKATVHKWRDHHRVAINYAKDAPPINLTTDASCTGASGVVSQGEDLHTAPVIAFWSGKFTSAQQNYPVHEMELLAIKESLNKFRHLLYTDHKSLEHFKTQRNLSGRQMQWSEVFGEFDYKIKYIPGETNKLADALSWVYEGDAPGTVRAASKYITMDDEEGDISA</sequence>
<keyword evidence="3" id="KW-0540">Nuclease</keyword>
<dbReference type="SUPFAM" id="SSF56672">
    <property type="entry name" value="DNA/RNA polymerases"/>
    <property type="match status" value="1"/>
</dbReference>
<comment type="caution">
    <text evidence="9">The sequence shown here is derived from an EMBL/GenBank/DDBJ whole genome shotgun (WGS) entry which is preliminary data.</text>
</comment>
<dbReference type="Pfam" id="PF17917">
    <property type="entry name" value="RT_RNaseH"/>
    <property type="match status" value="1"/>
</dbReference>
<dbReference type="GO" id="GO:0004519">
    <property type="term" value="F:endonuclease activity"/>
    <property type="evidence" value="ECO:0007669"/>
    <property type="project" value="UniProtKB-KW"/>
</dbReference>
<accession>A0A074RHY5</accession>
<keyword evidence="1" id="KW-0808">Transferase</keyword>